<reference evidence="2" key="1">
    <citation type="submission" date="2022-10" db="EMBL/GenBank/DDBJ databases">
        <authorList>
            <person name="Botero Cardona J."/>
        </authorList>
    </citation>
    <scope>NUCLEOTIDE SEQUENCE</scope>
    <source>
        <strain evidence="2">R-83534</strain>
    </source>
</reference>
<dbReference type="Pfam" id="PF09346">
    <property type="entry name" value="SMI1_KNR4"/>
    <property type="match status" value="1"/>
</dbReference>
<dbReference type="SUPFAM" id="SSF160631">
    <property type="entry name" value="SMI1/KNR4-like"/>
    <property type="match status" value="1"/>
</dbReference>
<evidence type="ECO:0000313" key="2">
    <source>
        <dbReference type="EMBL" id="CAI3929750.1"/>
    </source>
</evidence>
<dbReference type="EMBL" id="CAMXCH010000001">
    <property type="protein sequence ID" value="CAI3929750.1"/>
    <property type="molecule type" value="Genomic_DNA"/>
</dbReference>
<gene>
    <name evidence="2" type="ORF">R83534S58_LOCUS459</name>
</gene>
<keyword evidence="3" id="KW-1185">Reference proteome</keyword>
<dbReference type="RefSeq" id="WP_282023290.1">
    <property type="nucleotide sequence ID" value="NZ_CAMXCH010000001.1"/>
</dbReference>
<protein>
    <submittedName>
        <fullName evidence="2">Cell wall assembly regulator SMI1 (Killer toxin-resistance protein 4) (SMI1) (PDB:5J1B)</fullName>
    </submittedName>
</protein>
<dbReference type="InterPro" id="IPR018958">
    <property type="entry name" value="Knr4/Smi1-like_dom"/>
</dbReference>
<feature type="domain" description="Knr4/Smi1-like" evidence="1">
    <location>
        <begin position="34"/>
        <end position="188"/>
    </location>
</feature>
<dbReference type="Proteomes" id="UP001154272">
    <property type="component" value="Unassembled WGS sequence"/>
</dbReference>
<accession>A0ABN8W8J0</accession>
<evidence type="ECO:0000313" key="3">
    <source>
        <dbReference type="Proteomes" id="UP001154272"/>
    </source>
</evidence>
<evidence type="ECO:0000259" key="1">
    <source>
        <dbReference type="Pfam" id="PF09346"/>
    </source>
</evidence>
<organism evidence="2 3">
    <name type="scientific">Commensalibacter papalotli</name>
    <name type="common">ex Botero et al. 2024</name>
    <dbReference type="NCBI Taxonomy" id="2972766"/>
    <lineage>
        <taxon>Bacteria</taxon>
        <taxon>Pseudomonadati</taxon>
        <taxon>Pseudomonadota</taxon>
        <taxon>Alphaproteobacteria</taxon>
        <taxon>Acetobacterales</taxon>
        <taxon>Acetobacteraceae</taxon>
    </lineage>
</organism>
<proteinExistence type="predicted"/>
<dbReference type="Gene3D" id="3.40.1580.10">
    <property type="entry name" value="SMI1/KNR4-like"/>
    <property type="match status" value="1"/>
</dbReference>
<comment type="caution">
    <text evidence="2">The sequence shown here is derived from an EMBL/GenBank/DDBJ whole genome shotgun (WGS) entry which is preliminary data.</text>
</comment>
<sequence length="203" mass="23504">MSVVTEYLNTLKTHFTTEDIKSFNKVHGAAHYEIEKLRAKYPLCPDSLIELLSIVDGTYHRDYGDREVVLIYMLGSDVYEYPYYLLSTQDMLNEAKSSPNSIFEIYMDGDNTKDDALEEFVEVDPRIDIHLPLKQHLCFSHCMNNGGTSRLYIDFNPAKEGNIGQIIRYLHDPDSYIVIADSFDAYLQDLIDNDFEFLTEEDE</sequence>
<name>A0ABN8W8J0_9PROT</name>
<dbReference type="InterPro" id="IPR037883">
    <property type="entry name" value="Knr4/Smi1-like_sf"/>
</dbReference>